<reference evidence="2" key="1">
    <citation type="submission" date="2009-10" db="EMBL/GenBank/DDBJ databases">
        <title>Diversity of trophic interactions inside an arsenic-rich microbial ecosystem.</title>
        <authorList>
            <person name="Bertin P.N."/>
            <person name="Heinrich-Salmeron A."/>
            <person name="Pelletier E."/>
            <person name="Goulhen-Chollet F."/>
            <person name="Arsene-Ploetze F."/>
            <person name="Gallien S."/>
            <person name="Calteau A."/>
            <person name="Vallenet D."/>
            <person name="Casiot C."/>
            <person name="Chane-Woon-Ming B."/>
            <person name="Giloteaux L."/>
            <person name="Barakat M."/>
            <person name="Bonnefoy V."/>
            <person name="Bruneel O."/>
            <person name="Chandler M."/>
            <person name="Cleiss J."/>
            <person name="Duran R."/>
            <person name="Elbaz-Poulichet F."/>
            <person name="Fonknechten N."/>
            <person name="Lauga B."/>
            <person name="Mornico D."/>
            <person name="Ortet P."/>
            <person name="Schaeffer C."/>
            <person name="Siguier P."/>
            <person name="Alexander Thil Smith A."/>
            <person name="Van Dorsselaer A."/>
            <person name="Weissenbach J."/>
            <person name="Medigue C."/>
            <person name="Le Paslier D."/>
        </authorList>
    </citation>
    <scope>NUCLEOTIDE SEQUENCE</scope>
</reference>
<gene>
    <name evidence="2" type="ORF">CARN4_2107</name>
</gene>
<comment type="caution">
    <text evidence="2">The sequence shown here is derived from an EMBL/GenBank/DDBJ whole genome shotgun (WGS) entry which is preliminary data.</text>
</comment>
<evidence type="ECO:0000313" key="2">
    <source>
        <dbReference type="EMBL" id="CBI01912.1"/>
    </source>
</evidence>
<name>E6Q4J0_9ZZZZ</name>
<sequence>MAHPFRGYSLSMARCFAAAIVALGLTACSGRARTQPIHTTPTPQADARSSSVSMAEQGRFAPVDRAPSSSPLVGAMAARYRALASRARPCRFAQIANRIHGTLFIGCSAGSIVAFDTRGDLLASANVRMDGITSIVSAGSREIAISGYNDGASLRNGLAILRVRNLRPVGPKLIEDSTFLGVIGDRAYIDDWCCFGRPNEYRPATIYSISLKNGSESRPVDLTPDPQAHPANMQPLGQGEHNYLKRRYLYVVVGPITYRYNMMDLARRPRRMFTPKTSP</sequence>
<organism evidence="2">
    <name type="scientific">mine drainage metagenome</name>
    <dbReference type="NCBI Taxonomy" id="410659"/>
    <lineage>
        <taxon>unclassified sequences</taxon>
        <taxon>metagenomes</taxon>
        <taxon>ecological metagenomes</taxon>
    </lineage>
</organism>
<protein>
    <recommendedName>
        <fullName evidence="3">Lipoprotein</fullName>
    </recommendedName>
</protein>
<dbReference type="PROSITE" id="PS51257">
    <property type="entry name" value="PROKAR_LIPOPROTEIN"/>
    <property type="match status" value="1"/>
</dbReference>
<proteinExistence type="predicted"/>
<feature type="region of interest" description="Disordered" evidence="1">
    <location>
        <begin position="215"/>
        <end position="237"/>
    </location>
</feature>
<feature type="region of interest" description="Disordered" evidence="1">
    <location>
        <begin position="33"/>
        <end position="66"/>
    </location>
</feature>
<evidence type="ECO:0000256" key="1">
    <source>
        <dbReference type="SAM" id="MobiDB-lite"/>
    </source>
</evidence>
<dbReference type="AlphaFoldDB" id="E6Q4J0"/>
<dbReference type="EMBL" id="CABO01000028">
    <property type="protein sequence ID" value="CBI01912.1"/>
    <property type="molecule type" value="Genomic_DNA"/>
</dbReference>
<evidence type="ECO:0008006" key="3">
    <source>
        <dbReference type="Google" id="ProtNLM"/>
    </source>
</evidence>
<feature type="compositionally biased region" description="Polar residues" evidence="1">
    <location>
        <begin position="36"/>
        <end position="54"/>
    </location>
</feature>
<accession>E6Q4J0</accession>